<dbReference type="Proteomes" id="UP000594638">
    <property type="component" value="Unassembled WGS sequence"/>
</dbReference>
<comment type="caution">
    <text evidence="4">The sequence shown here is derived from an EMBL/GenBank/DDBJ whole genome shotgun (WGS) entry which is preliminary data.</text>
</comment>
<dbReference type="InterPro" id="IPR051701">
    <property type="entry name" value="Mito_OM_Translocase_MSP1"/>
</dbReference>
<dbReference type="InterPro" id="IPR008984">
    <property type="entry name" value="SMAD_FHA_dom_sf"/>
</dbReference>
<dbReference type="AlphaFoldDB" id="A0A8S0UQX2"/>
<dbReference type="Gene3D" id="2.60.200.20">
    <property type="match status" value="1"/>
</dbReference>
<name>A0A8S0UQX2_OLEEU</name>
<feature type="compositionally biased region" description="Low complexity" evidence="3">
    <location>
        <begin position="7"/>
        <end position="37"/>
    </location>
</feature>
<dbReference type="OrthoDB" id="1728585at2759"/>
<dbReference type="SUPFAM" id="SSF49879">
    <property type="entry name" value="SMAD/FHA domain"/>
    <property type="match status" value="1"/>
</dbReference>
<dbReference type="PANTHER" id="PTHR45644">
    <property type="entry name" value="AAA ATPASE, PUTATIVE (AFU_ORTHOLOGUE AFUA_2G12920)-RELATED-RELATED"/>
    <property type="match status" value="1"/>
</dbReference>
<evidence type="ECO:0000256" key="3">
    <source>
        <dbReference type="SAM" id="MobiDB-lite"/>
    </source>
</evidence>
<reference evidence="4 5" key="1">
    <citation type="submission" date="2019-12" db="EMBL/GenBank/DDBJ databases">
        <authorList>
            <person name="Alioto T."/>
            <person name="Alioto T."/>
            <person name="Gomez Garrido J."/>
        </authorList>
    </citation>
    <scope>NUCLEOTIDE SEQUENCE [LARGE SCALE GENOMIC DNA]</scope>
</reference>
<accession>A0A8S0UQX2</accession>
<organism evidence="4 5">
    <name type="scientific">Olea europaea subsp. europaea</name>
    <dbReference type="NCBI Taxonomy" id="158383"/>
    <lineage>
        <taxon>Eukaryota</taxon>
        <taxon>Viridiplantae</taxon>
        <taxon>Streptophyta</taxon>
        <taxon>Embryophyta</taxon>
        <taxon>Tracheophyta</taxon>
        <taxon>Spermatophyta</taxon>
        <taxon>Magnoliopsida</taxon>
        <taxon>eudicotyledons</taxon>
        <taxon>Gunneridae</taxon>
        <taxon>Pentapetalae</taxon>
        <taxon>asterids</taxon>
        <taxon>lamiids</taxon>
        <taxon>Lamiales</taxon>
        <taxon>Oleaceae</taxon>
        <taxon>Oleeae</taxon>
        <taxon>Olea</taxon>
    </lineage>
</organism>
<dbReference type="PANTHER" id="PTHR45644:SF73">
    <property type="entry name" value="AAA-TYPE ATPASE FAMILY PROTEIN"/>
    <property type="match status" value="1"/>
</dbReference>
<feature type="compositionally biased region" description="Basic and acidic residues" evidence="3">
    <location>
        <begin position="52"/>
        <end position="63"/>
    </location>
</feature>
<dbReference type="GO" id="GO:0005741">
    <property type="term" value="C:mitochondrial outer membrane"/>
    <property type="evidence" value="ECO:0007669"/>
    <property type="project" value="TreeGrafter"/>
</dbReference>
<feature type="region of interest" description="Disordered" evidence="3">
    <location>
        <begin position="273"/>
        <end position="303"/>
    </location>
</feature>
<sequence length="628" mass="66406">MVETRRSSSSSKRALSSPSSSLPNGKKSKAAEASSSSTNDSPAVDEVVSEAVAKESARDEVRSVDLANGDGAKQSDVEKSPEATVEDVGASVTDTEKAKLNGPAGNRGKKGQLKSHAGDAWGKLLSQSSQNPHVVLHHPTFTVGQGSQCDLWVGDPSVGKSLCNLKHMESEGGESITLLEITGKKGSVQVNGKSCTKDSTVQLKGGDEVVFSSSDKHAYVFQQLVNNKASVSDVPPVNILEAHGGPIKGLHIDARSGDPSTVAVASTLASLSNPRKELSFRPSSSPNDEDAQQGSELPSGPAACEVLDNGVLDADMKDSSDNNDEPIVSLGEKTTIPSPCAANENLNIDAETGKIVSETSDLRPFLRILAGSTAPELDINFSISKIINEHMGVRDRHKDSDPPISVSSRRQAFRDGLQEGILDSKYIDVSFENFPYYLSETTKHVLIASAYIPLKSNKFAKFTSDLSTVCPRILLSGPAGSEIYQETLTKALAKHTGARLLIVDSILLPGGPTMKEADPVKETSKPERASVFAKRAAAAALHLKKPTSSVEADITGGSAVSSQAQPKQEASTASSKNYAFKKGDRVKYVGSLPSGFSPQTPIRSKVKFNSPLFPVLPAISLTKYACIL</sequence>
<keyword evidence="5" id="KW-1185">Reference proteome</keyword>
<evidence type="ECO:0000313" key="4">
    <source>
        <dbReference type="EMBL" id="CAA3019805.1"/>
    </source>
</evidence>
<feature type="region of interest" description="Disordered" evidence="3">
    <location>
        <begin position="1"/>
        <end position="117"/>
    </location>
</feature>
<proteinExistence type="predicted"/>
<feature type="region of interest" description="Disordered" evidence="3">
    <location>
        <begin position="557"/>
        <end position="576"/>
    </location>
</feature>
<feature type="compositionally biased region" description="Polar residues" evidence="3">
    <location>
        <begin position="281"/>
        <end position="296"/>
    </location>
</feature>
<evidence type="ECO:0000256" key="2">
    <source>
        <dbReference type="ARBA" id="ARBA00022840"/>
    </source>
</evidence>
<keyword evidence="1" id="KW-0547">Nucleotide-binding</keyword>
<evidence type="ECO:0000256" key="1">
    <source>
        <dbReference type="ARBA" id="ARBA00022741"/>
    </source>
</evidence>
<feature type="compositionally biased region" description="Polar residues" evidence="3">
    <location>
        <begin position="558"/>
        <end position="576"/>
    </location>
</feature>
<protein>
    <submittedName>
        <fullName evidence="4">Uncharacterized protein LOC111389690, partial</fullName>
    </submittedName>
</protein>
<dbReference type="Gramene" id="OE9A094031T5">
    <property type="protein sequence ID" value="OE9A094031C5"/>
    <property type="gene ID" value="OE9A094031"/>
</dbReference>
<dbReference type="EMBL" id="CACTIH010009030">
    <property type="protein sequence ID" value="CAA3019805.1"/>
    <property type="molecule type" value="Genomic_DNA"/>
</dbReference>
<evidence type="ECO:0000313" key="5">
    <source>
        <dbReference type="Proteomes" id="UP000594638"/>
    </source>
</evidence>
<dbReference type="GO" id="GO:0005524">
    <property type="term" value="F:ATP binding"/>
    <property type="evidence" value="ECO:0007669"/>
    <property type="project" value="UniProtKB-KW"/>
</dbReference>
<keyword evidence="2" id="KW-0067">ATP-binding</keyword>
<gene>
    <name evidence="4" type="ORF">OLEA9_A094031</name>
</gene>